<dbReference type="AlphaFoldDB" id="L1KY97"/>
<evidence type="ECO:0000313" key="2">
    <source>
        <dbReference type="EMBL" id="EKX65470.1"/>
    </source>
</evidence>
<feature type="non-terminal residue" evidence="2">
    <location>
        <position position="34"/>
    </location>
</feature>
<name>L1KY97_9ACTN</name>
<comment type="caution">
    <text evidence="2">The sequence shown here is derived from an EMBL/GenBank/DDBJ whole genome shotgun (WGS) entry which is preliminary data.</text>
</comment>
<evidence type="ECO:0000256" key="1">
    <source>
        <dbReference type="SAM" id="MobiDB-lite"/>
    </source>
</evidence>
<organism evidence="2 3">
    <name type="scientific">Streptomyces ipomoeae 91-03</name>
    <dbReference type="NCBI Taxonomy" id="698759"/>
    <lineage>
        <taxon>Bacteria</taxon>
        <taxon>Bacillati</taxon>
        <taxon>Actinomycetota</taxon>
        <taxon>Actinomycetes</taxon>
        <taxon>Kitasatosporales</taxon>
        <taxon>Streptomycetaceae</taxon>
        <taxon>Streptomyces</taxon>
    </lineage>
</organism>
<sequence length="34" mass="3810">MNPERPRKGSAKKSEEAELVKEVEEAKGIDKGLR</sequence>
<protein>
    <submittedName>
        <fullName evidence="2">Uncharacterized protein</fullName>
    </submittedName>
</protein>
<feature type="region of interest" description="Disordered" evidence="1">
    <location>
        <begin position="1"/>
        <end position="34"/>
    </location>
</feature>
<accession>L1KY97</accession>
<dbReference type="EMBL" id="AEJC01000290">
    <property type="protein sequence ID" value="EKX65470.1"/>
    <property type="molecule type" value="Genomic_DNA"/>
</dbReference>
<proteinExistence type="predicted"/>
<dbReference type="Proteomes" id="UP000010411">
    <property type="component" value="Unassembled WGS sequence"/>
</dbReference>
<gene>
    <name evidence="2" type="ORF">STRIP9103_01808</name>
</gene>
<reference evidence="2 3" key="1">
    <citation type="submission" date="2012-11" db="EMBL/GenBank/DDBJ databases">
        <authorList>
            <person name="Huguet-Tapia J.C."/>
            <person name="Durkin A.S."/>
            <person name="Pettis G.S."/>
            <person name="Badger J.H."/>
        </authorList>
    </citation>
    <scope>NUCLEOTIDE SEQUENCE [LARGE SCALE GENOMIC DNA]</scope>
    <source>
        <strain evidence="2 3">91-03</strain>
    </source>
</reference>
<keyword evidence="3" id="KW-1185">Reference proteome</keyword>
<evidence type="ECO:0000313" key="3">
    <source>
        <dbReference type="Proteomes" id="UP000010411"/>
    </source>
</evidence>